<gene>
    <name evidence="2" type="ORF">Glove_78g20</name>
</gene>
<dbReference type="Proteomes" id="UP000266861">
    <property type="component" value="Unassembled WGS sequence"/>
</dbReference>
<keyword evidence="1" id="KW-1133">Transmembrane helix</keyword>
<feature type="transmembrane region" description="Helical" evidence="1">
    <location>
        <begin position="20"/>
        <end position="38"/>
    </location>
</feature>
<keyword evidence="1" id="KW-0812">Transmembrane</keyword>
<evidence type="ECO:0000256" key="1">
    <source>
        <dbReference type="SAM" id="Phobius"/>
    </source>
</evidence>
<accession>A0A397JHW0</accession>
<evidence type="ECO:0000313" key="2">
    <source>
        <dbReference type="EMBL" id="RHZ84744.1"/>
    </source>
</evidence>
<dbReference type="EMBL" id="PQFF01000074">
    <property type="protein sequence ID" value="RHZ84744.1"/>
    <property type="molecule type" value="Genomic_DNA"/>
</dbReference>
<comment type="caution">
    <text evidence="2">The sequence shown here is derived from an EMBL/GenBank/DDBJ whole genome shotgun (WGS) entry which is preliminary data.</text>
</comment>
<organism evidence="2 3">
    <name type="scientific">Diversispora epigaea</name>
    <dbReference type="NCBI Taxonomy" id="1348612"/>
    <lineage>
        <taxon>Eukaryota</taxon>
        <taxon>Fungi</taxon>
        <taxon>Fungi incertae sedis</taxon>
        <taxon>Mucoromycota</taxon>
        <taxon>Glomeromycotina</taxon>
        <taxon>Glomeromycetes</taxon>
        <taxon>Diversisporales</taxon>
        <taxon>Diversisporaceae</taxon>
        <taxon>Diversispora</taxon>
    </lineage>
</organism>
<dbReference type="AlphaFoldDB" id="A0A397JHW0"/>
<keyword evidence="1" id="KW-0472">Membrane</keyword>
<feature type="transmembrane region" description="Helical" evidence="1">
    <location>
        <begin position="44"/>
        <end position="64"/>
    </location>
</feature>
<dbReference type="OrthoDB" id="167398at2759"/>
<protein>
    <submittedName>
        <fullName evidence="2">Uncharacterized protein</fullName>
    </submittedName>
</protein>
<reference evidence="2 3" key="1">
    <citation type="submission" date="2018-08" db="EMBL/GenBank/DDBJ databases">
        <title>Genome and evolution of the arbuscular mycorrhizal fungus Diversispora epigaea (formerly Glomus versiforme) and its bacterial endosymbionts.</title>
        <authorList>
            <person name="Sun X."/>
            <person name="Fei Z."/>
            <person name="Harrison M."/>
        </authorList>
    </citation>
    <scope>NUCLEOTIDE SEQUENCE [LARGE SCALE GENOMIC DNA]</scope>
    <source>
        <strain evidence="2 3">IT104</strain>
    </source>
</reference>
<name>A0A397JHW0_9GLOM</name>
<evidence type="ECO:0000313" key="3">
    <source>
        <dbReference type="Proteomes" id="UP000266861"/>
    </source>
</evidence>
<sequence>MHTVSHWVGFWELARANNGGFVMCFNLILRGLFIIRSFHSLPLVFPWCILTIYLFMLPEVSYWLTSAPEEDFISVHILAVGDSTEAFVKKFGYDLDKEK</sequence>
<proteinExistence type="predicted"/>
<keyword evidence="3" id="KW-1185">Reference proteome</keyword>